<dbReference type="GO" id="GO:0005876">
    <property type="term" value="C:spindle microtubule"/>
    <property type="evidence" value="ECO:0007669"/>
    <property type="project" value="TreeGrafter"/>
</dbReference>
<dbReference type="VEuPathDB" id="FungiDB:FUN_018602"/>
<evidence type="ECO:0000313" key="4">
    <source>
        <dbReference type="Proteomes" id="UP000232722"/>
    </source>
</evidence>
<dbReference type="Pfam" id="PF07160">
    <property type="entry name" value="SKA1"/>
    <property type="match status" value="1"/>
</dbReference>
<dbReference type="VEuPathDB" id="FungiDB:RhiirA1_541618"/>
<evidence type="ECO:0000256" key="2">
    <source>
        <dbReference type="ARBA" id="ARBA00023054"/>
    </source>
</evidence>
<dbReference type="InterPro" id="IPR009829">
    <property type="entry name" value="SKA1"/>
</dbReference>
<reference evidence="3 4" key="1">
    <citation type="submission" date="2016-04" db="EMBL/GenBank/DDBJ databases">
        <title>Genome analyses suggest a sexual origin of heterokaryosis in a supposedly ancient asexual fungus.</title>
        <authorList>
            <person name="Ropars J."/>
            <person name="Sedzielewska K."/>
            <person name="Noel J."/>
            <person name="Charron P."/>
            <person name="Farinelli L."/>
            <person name="Marton T."/>
            <person name="Kruger M."/>
            <person name="Pelin A."/>
            <person name="Brachmann A."/>
            <person name="Corradi N."/>
        </authorList>
    </citation>
    <scope>NUCLEOTIDE SEQUENCE [LARGE SCALE GENOMIC DNA]</scope>
    <source>
        <strain evidence="3 4">A5</strain>
    </source>
</reference>
<dbReference type="VEuPathDB" id="FungiDB:RhiirFUN_015043"/>
<dbReference type="PANTHER" id="PTHR28573:SF1">
    <property type="entry name" value="SPINDLE AND KINETOCHORE-ASSOCIATED PROTEIN 1"/>
    <property type="match status" value="1"/>
</dbReference>
<sequence>METMMKEFNDRIRELKNCMLFRTEGTCEETDELLRELRDSLSEIETRVSQMLKFLGEEKAAIERTDEIRAKLQSQHDHLEWISQHLPKHLPGNNEYPTFDRTNVYPSNSKLQEQDTLQEIDLSYIEENPFYVPQKPTNDTFIALGLSYVTVTEFERVPKYIHNNRISRDKVNEAIDDFNKVVREKYTILKSQQSSLSHIMKQKYWEYIEADNEETRGKDFITENDLKTTNQKINFKMDANGRAIISILRHCGKIKEIRGGGQVRYVIIGIDVLD</sequence>
<dbReference type="GO" id="GO:0008017">
    <property type="term" value="F:microtubule binding"/>
    <property type="evidence" value="ECO:0007669"/>
    <property type="project" value="InterPro"/>
</dbReference>
<reference evidence="3 4" key="2">
    <citation type="submission" date="2017-09" db="EMBL/GenBank/DDBJ databases">
        <title>Extensive intraspecific genome diversity in a model arbuscular mycorrhizal fungus.</title>
        <authorList>
            <person name="Chen E.C."/>
            <person name="Morin E."/>
            <person name="Beaudet D."/>
            <person name="Noel J."/>
            <person name="Ndikumana S."/>
            <person name="Charron P."/>
            <person name="St-Onge C."/>
            <person name="Giorgi J."/>
            <person name="Grigoriev I.V."/>
            <person name="Roux C."/>
            <person name="Martin F.M."/>
            <person name="Corradi N."/>
        </authorList>
    </citation>
    <scope>NUCLEOTIDE SEQUENCE [LARGE SCALE GENOMIC DNA]</scope>
    <source>
        <strain evidence="3 4">A5</strain>
    </source>
</reference>
<name>A0A2N0PI73_9GLOM</name>
<evidence type="ECO:0000256" key="1">
    <source>
        <dbReference type="ARBA" id="ARBA00006836"/>
    </source>
</evidence>
<dbReference type="PANTHER" id="PTHR28573">
    <property type="entry name" value="SPINDLE AND KINETOCHORE-ASSOCIATED PROTEIN 1"/>
    <property type="match status" value="1"/>
</dbReference>
<comment type="similarity">
    <text evidence="1">Belongs to the SKA1 family.</text>
</comment>
<evidence type="ECO:0008006" key="5">
    <source>
        <dbReference type="Google" id="ProtNLM"/>
    </source>
</evidence>
<gene>
    <name evidence="3" type="ORF">RhiirA5_501311</name>
</gene>
<dbReference type="GO" id="GO:0031110">
    <property type="term" value="P:regulation of microtubule polymerization or depolymerization"/>
    <property type="evidence" value="ECO:0007669"/>
    <property type="project" value="TreeGrafter"/>
</dbReference>
<dbReference type="InterPro" id="IPR042031">
    <property type="entry name" value="SKA1_MBD_sf"/>
</dbReference>
<dbReference type="Proteomes" id="UP000232722">
    <property type="component" value="Unassembled WGS sequence"/>
</dbReference>
<dbReference type="EMBL" id="LLXJ01000747">
    <property type="protein sequence ID" value="PKC06525.1"/>
    <property type="molecule type" value="Genomic_DNA"/>
</dbReference>
<dbReference type="OrthoDB" id="5962at2759"/>
<dbReference type="GO" id="GO:0000940">
    <property type="term" value="C:outer kinetochore"/>
    <property type="evidence" value="ECO:0007669"/>
    <property type="project" value="TreeGrafter"/>
</dbReference>
<dbReference type="GO" id="GO:0051301">
    <property type="term" value="P:cell division"/>
    <property type="evidence" value="ECO:0007669"/>
    <property type="project" value="InterPro"/>
</dbReference>
<dbReference type="AlphaFoldDB" id="A0A2N0PI73"/>
<dbReference type="Gene3D" id="1.10.10.1890">
    <property type="entry name" value="Ska1 microtubule binding domain-like"/>
    <property type="match status" value="1"/>
</dbReference>
<keyword evidence="2" id="KW-0175">Coiled coil</keyword>
<evidence type="ECO:0000313" key="3">
    <source>
        <dbReference type="EMBL" id="PKC06525.1"/>
    </source>
</evidence>
<comment type="caution">
    <text evidence="3">The sequence shown here is derived from an EMBL/GenBank/DDBJ whole genome shotgun (WGS) entry which is preliminary data.</text>
</comment>
<accession>A0A2N0PI73</accession>
<organism evidence="3 4">
    <name type="scientific">Rhizophagus irregularis</name>
    <dbReference type="NCBI Taxonomy" id="588596"/>
    <lineage>
        <taxon>Eukaryota</taxon>
        <taxon>Fungi</taxon>
        <taxon>Fungi incertae sedis</taxon>
        <taxon>Mucoromycota</taxon>
        <taxon>Glomeromycotina</taxon>
        <taxon>Glomeromycetes</taxon>
        <taxon>Glomerales</taxon>
        <taxon>Glomeraceae</taxon>
        <taxon>Rhizophagus</taxon>
    </lineage>
</organism>
<dbReference type="GO" id="GO:0072686">
    <property type="term" value="C:mitotic spindle"/>
    <property type="evidence" value="ECO:0007669"/>
    <property type="project" value="TreeGrafter"/>
</dbReference>
<dbReference type="FunFam" id="1.10.10.1890:FF:000002">
    <property type="entry name" value="Spindle and kinetochore-associated protein 1"/>
    <property type="match status" value="1"/>
</dbReference>
<protein>
    <recommendedName>
        <fullName evidence="5">Spindle and kinetochore-associated protein 1-like</fullName>
    </recommendedName>
</protein>
<dbReference type="GO" id="GO:0000278">
    <property type="term" value="P:mitotic cell cycle"/>
    <property type="evidence" value="ECO:0007669"/>
    <property type="project" value="TreeGrafter"/>
</dbReference>
<proteinExistence type="inferred from homology"/>
<dbReference type="SMR" id="A0A2N0PI73"/>
<dbReference type="GO" id="GO:0007059">
    <property type="term" value="P:chromosome segregation"/>
    <property type="evidence" value="ECO:0007669"/>
    <property type="project" value="InterPro"/>
</dbReference>